<name>A0A8S5M0Y7_9CAUD</name>
<accession>A0A8S5M0Y7</accession>
<feature type="compositionally biased region" description="Basic and acidic residues" evidence="1">
    <location>
        <begin position="118"/>
        <end position="130"/>
    </location>
</feature>
<feature type="compositionally biased region" description="Low complexity" evidence="1">
    <location>
        <begin position="108"/>
        <end position="117"/>
    </location>
</feature>
<dbReference type="Pfam" id="PF19808">
    <property type="entry name" value="DUF6291"/>
    <property type="match status" value="1"/>
</dbReference>
<protein>
    <submittedName>
        <fullName evidence="3">Putative replisome organizer protein</fullName>
    </submittedName>
</protein>
<feature type="domain" description="DUF6291" evidence="2">
    <location>
        <begin position="5"/>
        <end position="83"/>
    </location>
</feature>
<sequence length="247" mass="29046">MQKSSFLIYHEYREPLELLTDEQRGRLLMALIDYSESGTVPELDGISMMAFSFIQKQMDRDSEKYENRCNSNRENGKKGGRPRKEEKPNGLHKNPKNRSVSEKPNGLNENPKNPIKIKNQEKEEDRNKNIKCKADADALFERLWKLYPQKRGKGRVSDTNKRRLLDIGFEELQRAIDRYKADLALETWKKPQNGSTFFNSGYIDYLDANYVELESKDRAEGCGNHNFTQRNYDFDELERQLMEKQFS</sequence>
<reference evidence="3" key="1">
    <citation type="journal article" date="2021" name="Proc. Natl. Acad. Sci. U.S.A.">
        <title>A Catalog of Tens of Thousands of Viruses from Human Metagenomes Reveals Hidden Associations with Chronic Diseases.</title>
        <authorList>
            <person name="Tisza M.J."/>
            <person name="Buck C.B."/>
        </authorList>
    </citation>
    <scope>NUCLEOTIDE SEQUENCE</scope>
    <source>
        <strain evidence="3">CtX926</strain>
    </source>
</reference>
<evidence type="ECO:0000313" key="3">
    <source>
        <dbReference type="EMBL" id="DAD75965.1"/>
    </source>
</evidence>
<feature type="region of interest" description="Disordered" evidence="1">
    <location>
        <begin position="61"/>
        <end position="130"/>
    </location>
</feature>
<organism evidence="3">
    <name type="scientific">Siphoviridae sp. ctX926</name>
    <dbReference type="NCBI Taxonomy" id="2826366"/>
    <lineage>
        <taxon>Viruses</taxon>
        <taxon>Duplodnaviria</taxon>
        <taxon>Heunggongvirae</taxon>
        <taxon>Uroviricota</taxon>
        <taxon>Caudoviricetes</taxon>
    </lineage>
</organism>
<dbReference type="InterPro" id="IPR046258">
    <property type="entry name" value="DUF6291"/>
</dbReference>
<evidence type="ECO:0000256" key="1">
    <source>
        <dbReference type="SAM" id="MobiDB-lite"/>
    </source>
</evidence>
<evidence type="ECO:0000259" key="2">
    <source>
        <dbReference type="Pfam" id="PF19808"/>
    </source>
</evidence>
<feature type="compositionally biased region" description="Basic and acidic residues" evidence="1">
    <location>
        <begin position="74"/>
        <end position="89"/>
    </location>
</feature>
<dbReference type="EMBL" id="BK014793">
    <property type="protein sequence ID" value="DAD75965.1"/>
    <property type="molecule type" value="Genomic_DNA"/>
</dbReference>
<proteinExistence type="predicted"/>